<name>A0A133V5K7_9EURY</name>
<organism evidence="1 2">
    <name type="scientific">candidate division MSBL1 archaeon SCGC-AAA259O05</name>
    <dbReference type="NCBI Taxonomy" id="1698271"/>
    <lineage>
        <taxon>Archaea</taxon>
        <taxon>Methanobacteriati</taxon>
        <taxon>Methanobacteriota</taxon>
        <taxon>candidate division MSBL1</taxon>
    </lineage>
</organism>
<dbReference type="AlphaFoldDB" id="A0A133V5K7"/>
<dbReference type="EMBL" id="LHXV01000004">
    <property type="protein sequence ID" value="KXB01686.1"/>
    <property type="molecule type" value="Genomic_DNA"/>
</dbReference>
<reference evidence="1 2" key="1">
    <citation type="journal article" date="2016" name="Sci. Rep.">
        <title>Metabolic traits of an uncultured archaeal lineage -MSBL1- from brine pools of the Red Sea.</title>
        <authorList>
            <person name="Mwirichia R."/>
            <person name="Alam I."/>
            <person name="Rashid M."/>
            <person name="Vinu M."/>
            <person name="Ba-Alawi W."/>
            <person name="Anthony Kamau A."/>
            <person name="Kamanda Ngugi D."/>
            <person name="Goker M."/>
            <person name="Klenk H.P."/>
            <person name="Bajic V."/>
            <person name="Stingl U."/>
        </authorList>
    </citation>
    <scope>NUCLEOTIDE SEQUENCE [LARGE SCALE GENOMIC DNA]</scope>
    <source>
        <strain evidence="1">SCGC-AAA259O05</strain>
    </source>
</reference>
<evidence type="ECO:0000313" key="1">
    <source>
        <dbReference type="EMBL" id="KXB01686.1"/>
    </source>
</evidence>
<evidence type="ECO:0000313" key="2">
    <source>
        <dbReference type="Proteomes" id="UP000070344"/>
    </source>
</evidence>
<dbReference type="Proteomes" id="UP000070344">
    <property type="component" value="Unassembled WGS sequence"/>
</dbReference>
<dbReference type="InterPro" id="IPR019205">
    <property type="entry name" value="DUF2080_transposon-encoded"/>
</dbReference>
<keyword evidence="2" id="KW-1185">Reference proteome</keyword>
<accession>A0A133V5K7</accession>
<sequence>MSEERKIKIQNEKITLTDEVETFFEKKVKSLGNSGRVSVPKRFIGKRAYVIVLKD</sequence>
<protein>
    <submittedName>
        <fullName evidence="1">Transposase</fullName>
    </submittedName>
</protein>
<dbReference type="NCBIfam" id="NF033496">
    <property type="entry name" value="DUF2080_fam_acc"/>
    <property type="match status" value="1"/>
</dbReference>
<dbReference type="Pfam" id="PF09853">
    <property type="entry name" value="DUF2080"/>
    <property type="match status" value="1"/>
</dbReference>
<proteinExistence type="predicted"/>
<gene>
    <name evidence="1" type="ORF">AKJ41_00580</name>
</gene>
<comment type="caution">
    <text evidence="1">The sequence shown here is derived from an EMBL/GenBank/DDBJ whole genome shotgun (WGS) entry which is preliminary data.</text>
</comment>